<dbReference type="Proteomes" id="UP000594480">
    <property type="component" value="Chromosome"/>
</dbReference>
<keyword evidence="1" id="KW-1133">Transmembrane helix</keyword>
<protein>
    <submittedName>
        <fullName evidence="2">DUF4386 family protein</fullName>
    </submittedName>
</protein>
<evidence type="ECO:0000313" key="3">
    <source>
        <dbReference type="Proteomes" id="UP000594480"/>
    </source>
</evidence>
<name>A0A7S8RJ57_9MICO</name>
<dbReference type="KEGG" id="msf:IT882_12455"/>
<keyword evidence="1" id="KW-0472">Membrane</keyword>
<keyword evidence="1" id="KW-0812">Transmembrane</keyword>
<keyword evidence="3" id="KW-1185">Reference proteome</keyword>
<accession>A0A7S8RJ57</accession>
<gene>
    <name evidence="2" type="ORF">IT882_12455</name>
</gene>
<evidence type="ECO:0000256" key="1">
    <source>
        <dbReference type="SAM" id="Phobius"/>
    </source>
</evidence>
<proteinExistence type="predicted"/>
<reference evidence="2 3" key="1">
    <citation type="submission" date="2020-11" db="EMBL/GenBank/DDBJ databases">
        <title>Amino acid is mineralized and recycled by bacteria in oceanic microbiome.</title>
        <authorList>
            <person name="Zheng L.Y."/>
        </authorList>
    </citation>
    <scope>NUCLEOTIDE SEQUENCE [LARGE SCALE GENOMIC DNA]</scope>
    <source>
        <strain evidence="2 3">A32-1</strain>
    </source>
</reference>
<feature type="transmembrane region" description="Helical" evidence="1">
    <location>
        <begin position="38"/>
        <end position="57"/>
    </location>
</feature>
<dbReference type="EMBL" id="CP064760">
    <property type="protein sequence ID" value="QPE06092.1"/>
    <property type="molecule type" value="Genomic_DNA"/>
</dbReference>
<dbReference type="AlphaFoldDB" id="A0A7S8RJ57"/>
<feature type="transmembrane region" description="Helical" evidence="1">
    <location>
        <begin position="12"/>
        <end position="32"/>
    </location>
</feature>
<dbReference type="Pfam" id="PF14329">
    <property type="entry name" value="DUF4386"/>
    <property type="match status" value="1"/>
</dbReference>
<sequence length="79" mass="8363">MRRGAIPRWIGVLVGIAGLGYVIDGTLTALAVELGLSVAMATFVGELVLMVWLLGWAGRARMEHGEAVASALREESAVR</sequence>
<dbReference type="InterPro" id="IPR025495">
    <property type="entry name" value="DUF4386"/>
</dbReference>
<evidence type="ECO:0000313" key="2">
    <source>
        <dbReference type="EMBL" id="QPE06092.1"/>
    </source>
</evidence>
<organism evidence="2 3">
    <name type="scientific">Microbacterium schleiferi</name>
    <dbReference type="NCBI Taxonomy" id="69362"/>
    <lineage>
        <taxon>Bacteria</taxon>
        <taxon>Bacillati</taxon>
        <taxon>Actinomycetota</taxon>
        <taxon>Actinomycetes</taxon>
        <taxon>Micrococcales</taxon>
        <taxon>Microbacteriaceae</taxon>
        <taxon>Microbacterium</taxon>
    </lineage>
</organism>